<feature type="signal peptide" evidence="3">
    <location>
        <begin position="1"/>
        <end position="22"/>
    </location>
</feature>
<evidence type="ECO:0000313" key="5">
    <source>
        <dbReference type="Proteomes" id="UP000283530"/>
    </source>
</evidence>
<evidence type="ECO:0000256" key="1">
    <source>
        <dbReference type="ARBA" id="ARBA00005440"/>
    </source>
</evidence>
<dbReference type="SMART" id="SM00452">
    <property type="entry name" value="STI"/>
    <property type="match status" value="2"/>
</dbReference>
<dbReference type="PANTHER" id="PTHR33107:SF81">
    <property type="entry name" value="TRYPSIN INHIBITOR A"/>
    <property type="match status" value="1"/>
</dbReference>
<dbReference type="Proteomes" id="UP000283530">
    <property type="component" value="Unassembled WGS sequence"/>
</dbReference>
<dbReference type="EMBL" id="QPKB01000008">
    <property type="protein sequence ID" value="RWR90394.1"/>
    <property type="molecule type" value="Genomic_DNA"/>
</dbReference>
<proteinExistence type="inferred from homology"/>
<keyword evidence="3" id="KW-0732">Signal</keyword>
<accession>A0A3S3NM42</accession>
<organism evidence="4 5">
    <name type="scientific">Cinnamomum micranthum f. kanehirae</name>
    <dbReference type="NCBI Taxonomy" id="337451"/>
    <lineage>
        <taxon>Eukaryota</taxon>
        <taxon>Viridiplantae</taxon>
        <taxon>Streptophyta</taxon>
        <taxon>Embryophyta</taxon>
        <taxon>Tracheophyta</taxon>
        <taxon>Spermatophyta</taxon>
        <taxon>Magnoliopsida</taxon>
        <taxon>Magnoliidae</taxon>
        <taxon>Laurales</taxon>
        <taxon>Lauraceae</taxon>
        <taxon>Cinnamomum</taxon>
    </lineage>
</organism>
<dbReference type="OrthoDB" id="1918435at2759"/>
<protein>
    <submittedName>
        <fullName evidence="4">Proteinase inhibitor I3</fullName>
    </submittedName>
</protein>
<comment type="similarity">
    <text evidence="1">Belongs to the protease inhibitor I3 (leguminous Kunitz-type inhibitor) family.</text>
</comment>
<sequence length="385" mass="41306">MRTILLLSFLVCVLIHCKVSDAQTTVLDIDGQKLQPNVEYYILPVIRGSGGGLTLANRNGSCPSNVAQENNEVSNGLPLKFLPVNTSDEVIHASTDLNVVFSAATTCVQSTVWRLGDVDSVTGQHYVRTGGVVGNPGLSTLSNWFKIEKYEDDYKLVFCPGVCSFCKVICGDVGVFIEDGNRWLGLSEKVTGKRYGVDNSHVQVELMAAKVSYSGGGITLSSPNGTCPMTVAQDVVDVSNGLPVIFWPGTNGNGIVVNESMALNIMFSSSLTICTESSIWKLGEADGVNERKYVMTGVAFYADRSLLSIESYGGNYTLVFCGETQAIGPFDVSDMGASRSGSRKAGCGYIGVYNEGGQQWLGLSDEPFLVRFKRPVGNGEGKLEM</sequence>
<dbReference type="AlphaFoldDB" id="A0A3S3NM42"/>
<dbReference type="PROSITE" id="PS00283">
    <property type="entry name" value="SOYBEAN_KUNITZ"/>
    <property type="match status" value="1"/>
</dbReference>
<keyword evidence="2" id="KW-1015">Disulfide bond</keyword>
<dbReference type="InterPro" id="IPR002160">
    <property type="entry name" value="Prot_inh_Kunz-lg"/>
</dbReference>
<name>A0A3S3NM42_9MAGN</name>
<evidence type="ECO:0000256" key="3">
    <source>
        <dbReference type="SAM" id="SignalP"/>
    </source>
</evidence>
<evidence type="ECO:0000256" key="2">
    <source>
        <dbReference type="ARBA" id="ARBA00023157"/>
    </source>
</evidence>
<gene>
    <name evidence="4" type="ORF">CKAN_01948600</name>
</gene>
<dbReference type="InterPro" id="IPR011065">
    <property type="entry name" value="Kunitz_inhibitor_STI-like_sf"/>
</dbReference>
<dbReference type="CDD" id="cd23381">
    <property type="entry name" value="beta-trefoil_STI_API-A-like"/>
    <property type="match status" value="1"/>
</dbReference>
<dbReference type="GO" id="GO:0004866">
    <property type="term" value="F:endopeptidase inhibitor activity"/>
    <property type="evidence" value="ECO:0007669"/>
    <property type="project" value="InterPro"/>
</dbReference>
<comment type="caution">
    <text evidence="4">The sequence shown here is derived from an EMBL/GenBank/DDBJ whole genome shotgun (WGS) entry which is preliminary data.</text>
</comment>
<dbReference type="SUPFAM" id="SSF50386">
    <property type="entry name" value="STI-like"/>
    <property type="match status" value="2"/>
</dbReference>
<dbReference type="Pfam" id="PF00197">
    <property type="entry name" value="Kunitz_legume"/>
    <property type="match status" value="2"/>
</dbReference>
<reference evidence="4 5" key="1">
    <citation type="journal article" date="2019" name="Nat. Plants">
        <title>Stout camphor tree genome fills gaps in understanding of flowering plant genome evolution.</title>
        <authorList>
            <person name="Chaw S.M."/>
            <person name="Liu Y.C."/>
            <person name="Wu Y.W."/>
            <person name="Wang H.Y."/>
            <person name="Lin C.I."/>
            <person name="Wu C.S."/>
            <person name="Ke H.M."/>
            <person name="Chang L.Y."/>
            <person name="Hsu C.Y."/>
            <person name="Yang H.T."/>
            <person name="Sudianto E."/>
            <person name="Hsu M.H."/>
            <person name="Wu K.P."/>
            <person name="Wang L.N."/>
            <person name="Leebens-Mack J.H."/>
            <person name="Tsai I.J."/>
        </authorList>
    </citation>
    <scope>NUCLEOTIDE SEQUENCE [LARGE SCALE GENOMIC DNA]</scope>
    <source>
        <strain evidence="5">cv. Chaw 1501</strain>
        <tissue evidence="4">Young leaves</tissue>
    </source>
</reference>
<keyword evidence="5" id="KW-1185">Reference proteome</keyword>
<dbReference type="CDD" id="cd23375">
    <property type="entry name" value="beta-trefoil_STI_VvMLP-like"/>
    <property type="match status" value="1"/>
</dbReference>
<feature type="chain" id="PRO_5018769358" evidence="3">
    <location>
        <begin position="23"/>
        <end position="385"/>
    </location>
</feature>
<dbReference type="PANTHER" id="PTHR33107">
    <property type="entry name" value="KUNITZ TRYPSIN INHIBITOR 2"/>
    <property type="match status" value="1"/>
</dbReference>
<dbReference type="STRING" id="337451.A0A3S3NM42"/>
<dbReference type="Gene3D" id="2.80.10.50">
    <property type="match status" value="2"/>
</dbReference>
<dbReference type="PRINTS" id="PR00291">
    <property type="entry name" value="KUNITZINHBTR"/>
</dbReference>
<evidence type="ECO:0000313" key="4">
    <source>
        <dbReference type="EMBL" id="RWR90394.1"/>
    </source>
</evidence>